<dbReference type="EMBL" id="CADIKK010000004">
    <property type="protein sequence ID" value="CAB3781096.1"/>
    <property type="molecule type" value="Genomic_DNA"/>
</dbReference>
<gene>
    <name evidence="2" type="ORF">LMG28614_01159</name>
</gene>
<evidence type="ECO:0000313" key="2">
    <source>
        <dbReference type="EMBL" id="CAB3781096.1"/>
    </source>
</evidence>
<evidence type="ECO:0000313" key="3">
    <source>
        <dbReference type="Proteomes" id="UP000494365"/>
    </source>
</evidence>
<dbReference type="SUPFAM" id="SSF53383">
    <property type="entry name" value="PLP-dependent transferases"/>
    <property type="match status" value="1"/>
</dbReference>
<dbReference type="InterPro" id="IPR015424">
    <property type="entry name" value="PyrdxlP-dep_Trfase"/>
</dbReference>
<sequence length="70" mass="7869">MTRLNDYQLNVVNLEVDVANGWQYSKKEPDKLRDPKVKALFLINPGNPPSVKIDDVSLQSSPTSSRDVRA</sequence>
<evidence type="ECO:0000256" key="1">
    <source>
        <dbReference type="SAM" id="MobiDB-lite"/>
    </source>
</evidence>
<dbReference type="AlphaFoldDB" id="A0A6S7AZZ7"/>
<feature type="region of interest" description="Disordered" evidence="1">
    <location>
        <begin position="47"/>
        <end position="70"/>
    </location>
</feature>
<keyword evidence="3" id="KW-1185">Reference proteome</keyword>
<feature type="compositionally biased region" description="Polar residues" evidence="1">
    <location>
        <begin position="57"/>
        <end position="70"/>
    </location>
</feature>
<reference evidence="2 3" key="1">
    <citation type="submission" date="2020-04" db="EMBL/GenBank/DDBJ databases">
        <authorList>
            <person name="De Canck E."/>
        </authorList>
    </citation>
    <scope>NUCLEOTIDE SEQUENCE [LARGE SCALE GENOMIC DNA]</scope>
    <source>
        <strain evidence="2 3">LMG 28614</strain>
    </source>
</reference>
<accession>A0A6S7AZZ7</accession>
<name>A0A6S7AZZ7_9BURK</name>
<protein>
    <submittedName>
        <fullName evidence="2">Uncharacterized protein</fullName>
    </submittedName>
</protein>
<organism evidence="2 3">
    <name type="scientific">Paraburkholderia ultramafica</name>
    <dbReference type="NCBI Taxonomy" id="1544867"/>
    <lineage>
        <taxon>Bacteria</taxon>
        <taxon>Pseudomonadati</taxon>
        <taxon>Pseudomonadota</taxon>
        <taxon>Betaproteobacteria</taxon>
        <taxon>Burkholderiales</taxon>
        <taxon>Burkholderiaceae</taxon>
        <taxon>Paraburkholderia</taxon>
    </lineage>
</organism>
<proteinExistence type="predicted"/>
<dbReference type="Proteomes" id="UP000494365">
    <property type="component" value="Unassembled WGS sequence"/>
</dbReference>